<keyword evidence="2" id="KW-1185">Reference proteome</keyword>
<evidence type="ECO:0000313" key="1">
    <source>
        <dbReference type="EMBL" id="SIS19613.1"/>
    </source>
</evidence>
<dbReference type="EMBL" id="FTNT01000011">
    <property type="protein sequence ID" value="SIS19613.1"/>
    <property type="molecule type" value="Genomic_DNA"/>
</dbReference>
<dbReference type="AlphaFoldDB" id="A0A1N7H492"/>
<dbReference type="STRING" id="1344003.SAMN05445060_3508"/>
<evidence type="ECO:0000313" key="2">
    <source>
        <dbReference type="Proteomes" id="UP000186218"/>
    </source>
</evidence>
<dbReference type="OrthoDB" id="4569207at2"/>
<accession>A0A1N7H492</accession>
<protein>
    <submittedName>
        <fullName evidence="1">Uncharacterized protein</fullName>
    </submittedName>
</protein>
<gene>
    <name evidence="1" type="ORF">SAMN05445060_3508</name>
</gene>
<name>A0A1N7H492_9NOCA</name>
<reference evidence="1 2" key="1">
    <citation type="submission" date="2017-01" db="EMBL/GenBank/DDBJ databases">
        <authorList>
            <person name="Mah S.A."/>
            <person name="Swanson W.J."/>
            <person name="Moy G.W."/>
            <person name="Vacquier V.D."/>
        </authorList>
    </citation>
    <scope>NUCLEOTIDE SEQUENCE [LARGE SCALE GENOMIC DNA]</scope>
    <source>
        <strain evidence="1 2">CPCC 203464</strain>
    </source>
</reference>
<organism evidence="1 2">
    <name type="scientific">Williamsia sterculiae</name>
    <dbReference type="NCBI Taxonomy" id="1344003"/>
    <lineage>
        <taxon>Bacteria</taxon>
        <taxon>Bacillati</taxon>
        <taxon>Actinomycetota</taxon>
        <taxon>Actinomycetes</taxon>
        <taxon>Mycobacteriales</taxon>
        <taxon>Nocardiaceae</taxon>
        <taxon>Williamsia</taxon>
    </lineage>
</organism>
<proteinExistence type="predicted"/>
<sequence>MSPADVDPSAITTAVAELVEQVDALRGADSDELDLTSLSRQTELLEQAHAVLTEALEQIDRA</sequence>
<dbReference type="Proteomes" id="UP000186218">
    <property type="component" value="Unassembled WGS sequence"/>
</dbReference>